<feature type="domain" description="Thioredoxin" evidence="2">
    <location>
        <begin position="252"/>
        <end position="415"/>
    </location>
</feature>
<dbReference type="PROSITE" id="PS51257">
    <property type="entry name" value="PROKAR_LIPOPROTEIN"/>
    <property type="match status" value="1"/>
</dbReference>
<dbReference type="EMBL" id="VWSF01000001">
    <property type="protein sequence ID" value="KAA5549352.1"/>
    <property type="molecule type" value="Genomic_DNA"/>
</dbReference>
<sequence length="416" mass="46539">MNNLFKYISAGVNLGLLILFAAACQPKNKTLKPGTWRGVLTISNQELPFLLEVTKNQTGKTIAYLVNGSEKILLDEITVTGDSVKIPLHIFDADLKAHINNQEDGLKGQWIRYNLDEPYEVEFSAKHDQQYRFSRNPAAPTQNYTGKWDVVFKDEEGIEEKAIGVFTQQGNHLSGTFLSATGDYRYLDGEVSGDELRLSTFDGSHAYLFKASPNGEGKLQGNFFSGKTGRSTWLAMRNENAVLPAADTLTYLKPGYSKLDFTFPDLNGTKVSLADPQFKGKVVVLQLMGSWCPNCMDETAYLAPFYNQNKNKGLEIIGLAYEQNPEFEKAKKRLEKLKSRFGINYPLLVAGTRDKESAAKTLPMLNHVMAFPTTIILDKKGAVRKIHTGFSGPGTGHYYEEFVQDFEKTIQKLLQE</sequence>
<dbReference type="GO" id="GO:0016491">
    <property type="term" value="F:oxidoreductase activity"/>
    <property type="evidence" value="ECO:0007669"/>
    <property type="project" value="InterPro"/>
</dbReference>
<feature type="signal peptide" evidence="1">
    <location>
        <begin position="1"/>
        <end position="23"/>
    </location>
</feature>
<dbReference type="PANTHER" id="PTHR42852">
    <property type="entry name" value="THIOL:DISULFIDE INTERCHANGE PROTEIN DSBE"/>
    <property type="match status" value="1"/>
</dbReference>
<name>A0A5M6DSX6_9BACT</name>
<dbReference type="RefSeq" id="WP_150086348.1">
    <property type="nucleotide sequence ID" value="NZ_VWSF01000001.1"/>
</dbReference>
<dbReference type="AlphaFoldDB" id="A0A5M6DSX6"/>
<protein>
    <submittedName>
        <fullName evidence="3">TlpA family protein disulfide reductase</fullName>
    </submittedName>
</protein>
<feature type="chain" id="PRO_5024443015" evidence="1">
    <location>
        <begin position="24"/>
        <end position="416"/>
    </location>
</feature>
<keyword evidence="4" id="KW-1185">Reference proteome</keyword>
<dbReference type="InterPro" id="IPR013740">
    <property type="entry name" value="Redoxin"/>
</dbReference>
<evidence type="ECO:0000313" key="3">
    <source>
        <dbReference type="EMBL" id="KAA5549352.1"/>
    </source>
</evidence>
<evidence type="ECO:0000259" key="2">
    <source>
        <dbReference type="PROSITE" id="PS51352"/>
    </source>
</evidence>
<dbReference type="PROSITE" id="PS51352">
    <property type="entry name" value="THIOREDOXIN_2"/>
    <property type="match status" value="1"/>
</dbReference>
<dbReference type="CDD" id="cd02966">
    <property type="entry name" value="TlpA_like_family"/>
    <property type="match status" value="1"/>
</dbReference>
<dbReference type="SUPFAM" id="SSF52833">
    <property type="entry name" value="Thioredoxin-like"/>
    <property type="match status" value="1"/>
</dbReference>
<reference evidence="3 4" key="1">
    <citation type="submission" date="2019-09" db="EMBL/GenBank/DDBJ databases">
        <title>Genome sequence and assembly of Adhaeribacter sp.</title>
        <authorList>
            <person name="Chhetri G."/>
        </authorList>
    </citation>
    <scope>NUCLEOTIDE SEQUENCE [LARGE SCALE GENOMIC DNA]</scope>
    <source>
        <strain evidence="3 4">DK36</strain>
    </source>
</reference>
<dbReference type="PANTHER" id="PTHR42852:SF13">
    <property type="entry name" value="PROTEIN DIPZ"/>
    <property type="match status" value="1"/>
</dbReference>
<dbReference type="InterPro" id="IPR036249">
    <property type="entry name" value="Thioredoxin-like_sf"/>
</dbReference>
<dbReference type="InterPro" id="IPR013766">
    <property type="entry name" value="Thioredoxin_domain"/>
</dbReference>
<organism evidence="3 4">
    <name type="scientific">Adhaeribacter rhizoryzae</name>
    <dbReference type="NCBI Taxonomy" id="2607907"/>
    <lineage>
        <taxon>Bacteria</taxon>
        <taxon>Pseudomonadati</taxon>
        <taxon>Bacteroidota</taxon>
        <taxon>Cytophagia</taxon>
        <taxon>Cytophagales</taxon>
        <taxon>Hymenobacteraceae</taxon>
        <taxon>Adhaeribacter</taxon>
    </lineage>
</organism>
<evidence type="ECO:0000256" key="1">
    <source>
        <dbReference type="SAM" id="SignalP"/>
    </source>
</evidence>
<dbReference type="InterPro" id="IPR050553">
    <property type="entry name" value="Thioredoxin_ResA/DsbE_sf"/>
</dbReference>
<evidence type="ECO:0000313" key="4">
    <source>
        <dbReference type="Proteomes" id="UP000323426"/>
    </source>
</evidence>
<comment type="caution">
    <text evidence="3">The sequence shown here is derived from an EMBL/GenBank/DDBJ whole genome shotgun (WGS) entry which is preliminary data.</text>
</comment>
<dbReference type="Proteomes" id="UP000323426">
    <property type="component" value="Unassembled WGS sequence"/>
</dbReference>
<proteinExistence type="predicted"/>
<keyword evidence="1" id="KW-0732">Signal</keyword>
<accession>A0A5M6DSX6</accession>
<dbReference type="Gene3D" id="3.40.30.10">
    <property type="entry name" value="Glutaredoxin"/>
    <property type="match status" value="1"/>
</dbReference>
<dbReference type="Pfam" id="PF08534">
    <property type="entry name" value="Redoxin"/>
    <property type="match status" value="1"/>
</dbReference>
<gene>
    <name evidence="3" type="ORF">F0145_01810</name>
</gene>